<dbReference type="InterPro" id="IPR027417">
    <property type="entry name" value="P-loop_NTPase"/>
</dbReference>
<accession>A0ABP9BSV1</accession>
<organism evidence="4 5">
    <name type="scientific">Rothia endophytica</name>
    <dbReference type="NCBI Taxonomy" id="1324766"/>
    <lineage>
        <taxon>Bacteria</taxon>
        <taxon>Bacillati</taxon>
        <taxon>Actinomycetota</taxon>
        <taxon>Actinomycetes</taxon>
        <taxon>Micrococcales</taxon>
        <taxon>Micrococcaceae</taxon>
        <taxon>Rothia</taxon>
    </lineage>
</organism>
<keyword evidence="5" id="KW-1185">Reference proteome</keyword>
<sequence>MAQSPRVRLRDTELKPETSTLVAYGRGARLILGVLNPVVALASILFLFVLARVRWAKWALVVGVVGSVAAFIGGGFRSYFLWVRDVRDYVQGAGLTDFGSFASSHLPGWLVAQLWFGLPVAVVVAGLIAVVRRRYQPEWREEVAPKRTAKDVAAAQKKMKAWANPKPVKNLDQLAVRLGATESTLKPFDVPLSALRLHTAIFGPSGYGKTTTILEIVKGLTLAPAAKPFRIGTVFITMKPEPDITVALGAIAAATGRKFHIITEDGHGATSTYSPIRHGSATHRRNIMIRAEQYAEAGGFSEAHYQRPGSRFTLLALRALEAAVYDGLTYTEARQVKPWRMDIEHVAKMMRLTVLAAVKDSMSNRDTAAKIENFLAEVAEDKEVATAATGMRSRFAVVAEGAAGNVLIDEPTGLDLRAAIEGGDIVLFNMDAARDLEASQFIANLAISDYVAAMADLGEKKWHLDSSGVQNRLNLLIVDEFSALGGSNLVDVVERTRSHGGASMLSAQTLTALETIDNGFKDRLMTNTAVKIFHQIDIKADELSDMLGTRQAMKETLQTFEDKDLLGTQARASGQGTVREVEVFTLHPNVLRNLNPGEVVAVVKSPRMVEKVKVRKTDVPKAVPVKPVERMAAAGSVVAEEQPAVLEPVEGGPQKEIQCREPENLEPTNPWEGLLAEESEPVAIIPFDDDEDDAMNMPIR</sequence>
<dbReference type="Proteomes" id="UP001500187">
    <property type="component" value="Unassembled WGS sequence"/>
</dbReference>
<feature type="region of interest" description="Disordered" evidence="1">
    <location>
        <begin position="649"/>
        <end position="700"/>
    </location>
</feature>
<dbReference type="Gene3D" id="3.40.50.300">
    <property type="entry name" value="P-loop containing nucleotide triphosphate hydrolases"/>
    <property type="match status" value="1"/>
</dbReference>
<dbReference type="EMBL" id="BAABKP010000004">
    <property type="protein sequence ID" value="GAA4798730.1"/>
    <property type="molecule type" value="Genomic_DNA"/>
</dbReference>
<feature type="domain" description="TraD/TraG TraM recognition site" evidence="3">
    <location>
        <begin position="475"/>
        <end position="594"/>
    </location>
</feature>
<dbReference type="PANTHER" id="PTHR30121">
    <property type="entry name" value="UNCHARACTERIZED PROTEIN YJGR-RELATED"/>
    <property type="match status" value="1"/>
</dbReference>
<dbReference type="InterPro" id="IPR051162">
    <property type="entry name" value="T4SS_component"/>
</dbReference>
<keyword evidence="2" id="KW-0812">Transmembrane</keyword>
<feature type="transmembrane region" description="Helical" evidence="2">
    <location>
        <begin position="30"/>
        <end position="51"/>
    </location>
</feature>
<dbReference type="PANTHER" id="PTHR30121:SF6">
    <property type="entry name" value="SLR6007 PROTEIN"/>
    <property type="match status" value="1"/>
</dbReference>
<keyword evidence="2" id="KW-0472">Membrane</keyword>
<evidence type="ECO:0000256" key="1">
    <source>
        <dbReference type="SAM" id="MobiDB-lite"/>
    </source>
</evidence>
<protein>
    <recommendedName>
        <fullName evidence="3">TraD/TraG TraM recognition site domain-containing protein</fullName>
    </recommendedName>
</protein>
<evidence type="ECO:0000313" key="5">
    <source>
        <dbReference type="Proteomes" id="UP001500187"/>
    </source>
</evidence>
<feature type="transmembrane region" description="Helical" evidence="2">
    <location>
        <begin position="58"/>
        <end position="80"/>
    </location>
</feature>
<dbReference type="Pfam" id="PF12696">
    <property type="entry name" value="TraG-D_C"/>
    <property type="match status" value="1"/>
</dbReference>
<name>A0ABP9BSV1_9MICC</name>
<dbReference type="InterPro" id="IPR032689">
    <property type="entry name" value="TraG-D_C"/>
</dbReference>
<reference evidence="5" key="1">
    <citation type="journal article" date="2019" name="Int. J. Syst. Evol. Microbiol.">
        <title>The Global Catalogue of Microorganisms (GCM) 10K type strain sequencing project: providing services to taxonomists for standard genome sequencing and annotation.</title>
        <authorList>
            <consortium name="The Broad Institute Genomics Platform"/>
            <consortium name="The Broad Institute Genome Sequencing Center for Infectious Disease"/>
            <person name="Wu L."/>
            <person name="Ma J."/>
        </authorList>
    </citation>
    <scope>NUCLEOTIDE SEQUENCE [LARGE SCALE GENOMIC DNA]</scope>
    <source>
        <strain evidence="5">JCM 18541</strain>
    </source>
</reference>
<feature type="transmembrane region" description="Helical" evidence="2">
    <location>
        <begin position="110"/>
        <end position="131"/>
    </location>
</feature>
<keyword evidence="2" id="KW-1133">Transmembrane helix</keyword>
<evidence type="ECO:0000313" key="4">
    <source>
        <dbReference type="EMBL" id="GAA4798730.1"/>
    </source>
</evidence>
<dbReference type="CDD" id="cd01127">
    <property type="entry name" value="TrwB_TraG_TraD_VirD4"/>
    <property type="match status" value="1"/>
</dbReference>
<evidence type="ECO:0000259" key="3">
    <source>
        <dbReference type="Pfam" id="PF12696"/>
    </source>
</evidence>
<evidence type="ECO:0000256" key="2">
    <source>
        <dbReference type="SAM" id="Phobius"/>
    </source>
</evidence>
<dbReference type="SUPFAM" id="SSF52540">
    <property type="entry name" value="P-loop containing nucleoside triphosphate hydrolases"/>
    <property type="match status" value="1"/>
</dbReference>
<dbReference type="RefSeq" id="WP_345446698.1">
    <property type="nucleotide sequence ID" value="NZ_BAABKP010000004.1"/>
</dbReference>
<gene>
    <name evidence="4" type="ORF">GCM10023352_18170</name>
</gene>
<comment type="caution">
    <text evidence="4">The sequence shown here is derived from an EMBL/GenBank/DDBJ whole genome shotgun (WGS) entry which is preliminary data.</text>
</comment>
<proteinExistence type="predicted"/>